<evidence type="ECO:0000313" key="2">
    <source>
        <dbReference type="EMBL" id="PLT46414.1"/>
    </source>
</evidence>
<sequence length="102" mass="10599">MKKKATLLVAAAIAVQTLLAGSAFAAYKPEQDITVGINLLPSVIKPSGALGEATFNLQEDVHGTVTGLTGLSIDHSYAMVKLNGFSLLAVDPPLALINRPKT</sequence>
<evidence type="ECO:0000256" key="1">
    <source>
        <dbReference type="SAM" id="SignalP"/>
    </source>
</evidence>
<keyword evidence="1" id="KW-0732">Signal</keyword>
<dbReference type="EMBL" id="NFEZ01000004">
    <property type="protein sequence ID" value="PLT46414.1"/>
    <property type="molecule type" value="Genomic_DNA"/>
</dbReference>
<dbReference type="OrthoDB" id="2910639at2"/>
<keyword evidence="3" id="KW-1185">Reference proteome</keyword>
<dbReference type="RefSeq" id="WP_028596963.1">
    <property type="nucleotide sequence ID" value="NZ_BIMM01000035.1"/>
</dbReference>
<dbReference type="AlphaFoldDB" id="A0A2N5N7U4"/>
<name>A0A2N5N7U4_9BACL</name>
<protein>
    <recommendedName>
        <fullName evidence="4">Secreted protein</fullName>
    </recommendedName>
</protein>
<gene>
    <name evidence="2" type="ORF">B8V81_4845</name>
</gene>
<evidence type="ECO:0008006" key="4">
    <source>
        <dbReference type="Google" id="ProtNLM"/>
    </source>
</evidence>
<organism evidence="2 3">
    <name type="scientific">Paenibacillus pasadenensis</name>
    <dbReference type="NCBI Taxonomy" id="217090"/>
    <lineage>
        <taxon>Bacteria</taxon>
        <taxon>Bacillati</taxon>
        <taxon>Bacillota</taxon>
        <taxon>Bacilli</taxon>
        <taxon>Bacillales</taxon>
        <taxon>Paenibacillaceae</taxon>
        <taxon>Paenibacillus</taxon>
    </lineage>
</organism>
<dbReference type="Proteomes" id="UP000234789">
    <property type="component" value="Unassembled WGS sequence"/>
</dbReference>
<accession>A0A2N5N7U4</accession>
<proteinExistence type="predicted"/>
<reference evidence="2 3" key="1">
    <citation type="submission" date="2017-05" db="EMBL/GenBank/DDBJ databases">
        <title>Functional genome analysis of Paenibacillus pasadenensis strain R16: insights on endophytic life style and antifungal activity.</title>
        <authorList>
            <person name="Passera A."/>
            <person name="Marcolungo L."/>
            <person name="Casati P."/>
            <person name="Brasca M."/>
            <person name="Quaglino F."/>
            <person name="Delledonne M."/>
        </authorList>
    </citation>
    <scope>NUCLEOTIDE SEQUENCE [LARGE SCALE GENOMIC DNA]</scope>
    <source>
        <strain evidence="2 3">R16</strain>
    </source>
</reference>
<comment type="caution">
    <text evidence="2">The sequence shown here is derived from an EMBL/GenBank/DDBJ whole genome shotgun (WGS) entry which is preliminary data.</text>
</comment>
<feature type="chain" id="PRO_5014827375" description="Secreted protein" evidence="1">
    <location>
        <begin position="26"/>
        <end position="102"/>
    </location>
</feature>
<feature type="signal peptide" evidence="1">
    <location>
        <begin position="1"/>
        <end position="25"/>
    </location>
</feature>
<evidence type="ECO:0000313" key="3">
    <source>
        <dbReference type="Proteomes" id="UP000234789"/>
    </source>
</evidence>